<sequence>MLQNLSLRFQFVALTLTLSTCFFLSQARNSLHGDAINCPPEYPSVFESAHPKFLRFGRASPSLYDIFGLEAHLRPPTKDEFEFGQ</sequence>
<evidence type="ECO:0000256" key="1">
    <source>
        <dbReference type="SAM" id="SignalP"/>
    </source>
</evidence>
<accession>A0A914I0A6</accession>
<keyword evidence="2" id="KW-1185">Reference proteome</keyword>
<dbReference type="AlphaFoldDB" id="A0A914I0A6"/>
<feature type="signal peptide" evidence="1">
    <location>
        <begin position="1"/>
        <end position="27"/>
    </location>
</feature>
<protein>
    <submittedName>
        <fullName evidence="3">Uncharacterized protein</fullName>
    </submittedName>
</protein>
<reference evidence="3" key="1">
    <citation type="submission" date="2022-11" db="UniProtKB">
        <authorList>
            <consortium name="WormBaseParasite"/>
        </authorList>
    </citation>
    <scope>IDENTIFICATION</scope>
</reference>
<organism evidence="2 3">
    <name type="scientific">Globodera rostochiensis</name>
    <name type="common">Golden nematode worm</name>
    <name type="synonym">Heterodera rostochiensis</name>
    <dbReference type="NCBI Taxonomy" id="31243"/>
    <lineage>
        <taxon>Eukaryota</taxon>
        <taxon>Metazoa</taxon>
        <taxon>Ecdysozoa</taxon>
        <taxon>Nematoda</taxon>
        <taxon>Chromadorea</taxon>
        <taxon>Rhabditida</taxon>
        <taxon>Tylenchina</taxon>
        <taxon>Tylenchomorpha</taxon>
        <taxon>Tylenchoidea</taxon>
        <taxon>Heteroderidae</taxon>
        <taxon>Heteroderinae</taxon>
        <taxon>Globodera</taxon>
    </lineage>
</organism>
<evidence type="ECO:0000313" key="2">
    <source>
        <dbReference type="Proteomes" id="UP000887572"/>
    </source>
</evidence>
<name>A0A914I0A6_GLORO</name>
<evidence type="ECO:0000313" key="3">
    <source>
        <dbReference type="WBParaSite" id="Gr19_v10_g5419.t1"/>
    </source>
</evidence>
<dbReference type="Proteomes" id="UP000887572">
    <property type="component" value="Unplaced"/>
</dbReference>
<dbReference type="WBParaSite" id="Gr19_v10_g5419.t1">
    <property type="protein sequence ID" value="Gr19_v10_g5419.t1"/>
    <property type="gene ID" value="Gr19_v10_g5419"/>
</dbReference>
<proteinExistence type="predicted"/>
<feature type="chain" id="PRO_5036719197" evidence="1">
    <location>
        <begin position="28"/>
        <end position="85"/>
    </location>
</feature>
<keyword evidence="1" id="KW-0732">Signal</keyword>